<keyword evidence="3" id="KW-1003">Cell membrane</keyword>
<evidence type="ECO:0000256" key="9">
    <source>
        <dbReference type="ARBA" id="ARBA00023136"/>
    </source>
</evidence>
<dbReference type="PROSITE" id="PS00211">
    <property type="entry name" value="ABC_TRANSPORTER_1"/>
    <property type="match status" value="1"/>
</dbReference>
<dbReference type="Pfam" id="PF00005">
    <property type="entry name" value="ABC_tran"/>
    <property type="match status" value="1"/>
</dbReference>
<dbReference type="CDD" id="cd18587">
    <property type="entry name" value="ABC_6TM_LapB_like"/>
    <property type="match status" value="1"/>
</dbReference>
<feature type="transmembrane region" description="Helical" evidence="10">
    <location>
        <begin position="306"/>
        <end position="325"/>
    </location>
</feature>
<feature type="domain" description="ABC transporter" evidence="11">
    <location>
        <begin position="506"/>
        <end position="743"/>
    </location>
</feature>
<dbReference type="GO" id="GO:0015421">
    <property type="term" value="F:ABC-type oligopeptide transporter activity"/>
    <property type="evidence" value="ECO:0007669"/>
    <property type="project" value="TreeGrafter"/>
</dbReference>
<protein>
    <submittedName>
        <fullName evidence="14">Type I secretion system permease/ATPase</fullName>
    </submittedName>
</protein>
<gene>
    <name evidence="14" type="ORF">OH136_11475</name>
</gene>
<evidence type="ECO:0000259" key="13">
    <source>
        <dbReference type="PROSITE" id="PS50990"/>
    </source>
</evidence>
<dbReference type="InterPro" id="IPR027417">
    <property type="entry name" value="P-loop_NTPase"/>
</dbReference>
<proteinExistence type="predicted"/>
<dbReference type="InterPro" id="IPR003593">
    <property type="entry name" value="AAA+_ATPase"/>
</dbReference>
<dbReference type="PANTHER" id="PTHR43394:SF1">
    <property type="entry name" value="ATP-BINDING CASSETTE SUB-FAMILY B MEMBER 10, MITOCHONDRIAL"/>
    <property type="match status" value="1"/>
</dbReference>
<evidence type="ECO:0000313" key="15">
    <source>
        <dbReference type="Proteomes" id="UP001208041"/>
    </source>
</evidence>
<sequence>MGVPSKTPGQATGVSARASVTVSQVAKAPESDWGFAETSRDPLASAISDCMRELGRDVGLEAILAGIPLPDDGRLTPQLGLAAVEAQGFRAHLTRRKLDSLPEAVLPAVLFMEGRDACVLCERVGDQAIVIWPTRSSDKLEISWQELTQKYKGHALLLRPETVSKKEQTDAAKPQGRHWYWSVFARFWPDYTQVIIASALVNVLALVTPIFTMNVYDRVFPNAAVTTLWSLVAGVGIALVFDAVLKWLRTSIIDRVGRRVDIAVSAWLFRHISDIKLASQSMPTGNLMNTLKDYEQVRDFFSSQTLATLTDLCFAVLFIAVIAYIGGPLAIPPAIALAAVLIMGLIILVPLRKASSQARETQGAKNSVAVEAISDLETLKAISGQGRMQRRWEQQVAESAKSQDRSKGLATFATTFTGLLQQLSSVGIVVIGVYLALEGTITMGAVIAAMILSGRALAPTATLASLFVRGSFAFSTLRSLNMIMQMPSDSAPNSKQLNTEIDEGRFQLSDVGLSYGESNLSALSGVNMDIRGLERIGVIGPVGAGKTSLVRLLSGLYAPDEGMILLDGLNMNQLSPARLRSAVQVLPQEAVLFSGTLAENIAFGVPAASGKDIMNVARLSGVDKLAARHPMGFSMPISERGRNLSGGQRQMVALARALLARPRVLILDEPTSAMDVQNERQFITRLSAAMKERPMTLIVSTHRMGLLELVDRLVLLNDGKVIQDGPKAEVLKALEQSSKRDAP</sequence>
<dbReference type="InterPro" id="IPR005074">
    <property type="entry name" value="Peptidase_C39"/>
</dbReference>
<evidence type="ECO:0000256" key="3">
    <source>
        <dbReference type="ARBA" id="ARBA00022475"/>
    </source>
</evidence>
<dbReference type="InterPro" id="IPR036640">
    <property type="entry name" value="ABC1_TM_sf"/>
</dbReference>
<evidence type="ECO:0000256" key="5">
    <source>
        <dbReference type="ARBA" id="ARBA00022741"/>
    </source>
</evidence>
<dbReference type="Pfam" id="PF00664">
    <property type="entry name" value="ABC_membrane"/>
    <property type="match status" value="1"/>
</dbReference>
<keyword evidence="6" id="KW-0378">Hydrolase</keyword>
<evidence type="ECO:0000256" key="6">
    <source>
        <dbReference type="ARBA" id="ARBA00022801"/>
    </source>
</evidence>
<evidence type="ECO:0000256" key="1">
    <source>
        <dbReference type="ARBA" id="ARBA00004651"/>
    </source>
</evidence>
<name>A0AAE3J215_9RHOB</name>
<dbReference type="NCBIfam" id="TIGR03375">
    <property type="entry name" value="type_I_sec_LssB"/>
    <property type="match status" value="1"/>
</dbReference>
<dbReference type="InterPro" id="IPR017750">
    <property type="entry name" value="ATPase_T1SS"/>
</dbReference>
<feature type="domain" description="Peptidase C39" evidence="13">
    <location>
        <begin position="36"/>
        <end position="158"/>
    </location>
</feature>
<evidence type="ECO:0000256" key="2">
    <source>
        <dbReference type="ARBA" id="ARBA00022448"/>
    </source>
</evidence>
<accession>A0AAE3J215</accession>
<reference evidence="14" key="1">
    <citation type="submission" date="2022-10" db="EMBL/GenBank/DDBJ databases">
        <authorList>
            <person name="Yue Y."/>
        </authorList>
    </citation>
    <scope>NUCLEOTIDE SEQUENCE</scope>
    <source>
        <strain evidence="14">Z654</strain>
    </source>
</reference>
<evidence type="ECO:0000313" key="14">
    <source>
        <dbReference type="EMBL" id="MCV6825173.1"/>
    </source>
</evidence>
<evidence type="ECO:0000256" key="8">
    <source>
        <dbReference type="ARBA" id="ARBA00022989"/>
    </source>
</evidence>
<feature type="domain" description="ABC transmembrane type-1" evidence="12">
    <location>
        <begin position="194"/>
        <end position="467"/>
    </location>
</feature>
<evidence type="ECO:0000256" key="4">
    <source>
        <dbReference type="ARBA" id="ARBA00022692"/>
    </source>
</evidence>
<dbReference type="PROSITE" id="PS50990">
    <property type="entry name" value="PEPTIDASE_C39"/>
    <property type="match status" value="1"/>
</dbReference>
<dbReference type="GO" id="GO:0008233">
    <property type="term" value="F:peptidase activity"/>
    <property type="evidence" value="ECO:0007669"/>
    <property type="project" value="InterPro"/>
</dbReference>
<feature type="transmembrane region" description="Helical" evidence="10">
    <location>
        <begin position="228"/>
        <end position="248"/>
    </location>
</feature>
<feature type="transmembrane region" description="Helical" evidence="10">
    <location>
        <begin position="331"/>
        <end position="351"/>
    </location>
</feature>
<dbReference type="SMART" id="SM00382">
    <property type="entry name" value="AAA"/>
    <property type="match status" value="1"/>
</dbReference>
<dbReference type="GO" id="GO:0006508">
    <property type="term" value="P:proteolysis"/>
    <property type="evidence" value="ECO:0007669"/>
    <property type="project" value="InterPro"/>
</dbReference>
<dbReference type="EMBL" id="JAOYFC010000002">
    <property type="protein sequence ID" value="MCV6825173.1"/>
    <property type="molecule type" value="Genomic_DNA"/>
</dbReference>
<dbReference type="Gene3D" id="3.40.50.300">
    <property type="entry name" value="P-loop containing nucleotide triphosphate hydrolases"/>
    <property type="match status" value="1"/>
</dbReference>
<feature type="transmembrane region" description="Helical" evidence="10">
    <location>
        <begin position="409"/>
        <end position="437"/>
    </location>
</feature>
<evidence type="ECO:0000256" key="10">
    <source>
        <dbReference type="SAM" id="Phobius"/>
    </source>
</evidence>
<dbReference type="SUPFAM" id="SSF52540">
    <property type="entry name" value="P-loop containing nucleoside triphosphate hydrolases"/>
    <property type="match status" value="1"/>
</dbReference>
<organism evidence="14 15">
    <name type="scientific">Halocynthiibacter halioticoli</name>
    <dbReference type="NCBI Taxonomy" id="2986804"/>
    <lineage>
        <taxon>Bacteria</taxon>
        <taxon>Pseudomonadati</taxon>
        <taxon>Pseudomonadota</taxon>
        <taxon>Alphaproteobacteria</taxon>
        <taxon>Rhodobacterales</taxon>
        <taxon>Paracoccaceae</taxon>
        <taxon>Halocynthiibacter</taxon>
    </lineage>
</organism>
<dbReference type="PANTHER" id="PTHR43394">
    <property type="entry name" value="ATP-DEPENDENT PERMEASE MDL1, MITOCHONDRIAL"/>
    <property type="match status" value="1"/>
</dbReference>
<dbReference type="GO" id="GO:0005524">
    <property type="term" value="F:ATP binding"/>
    <property type="evidence" value="ECO:0007669"/>
    <property type="project" value="UniProtKB-KW"/>
</dbReference>
<comment type="caution">
    <text evidence="14">The sequence shown here is derived from an EMBL/GenBank/DDBJ whole genome shotgun (WGS) entry which is preliminary data.</text>
</comment>
<dbReference type="Gene3D" id="3.90.70.10">
    <property type="entry name" value="Cysteine proteinases"/>
    <property type="match status" value="1"/>
</dbReference>
<dbReference type="Gene3D" id="1.20.1560.10">
    <property type="entry name" value="ABC transporter type 1, transmembrane domain"/>
    <property type="match status" value="1"/>
</dbReference>
<evidence type="ECO:0000259" key="12">
    <source>
        <dbReference type="PROSITE" id="PS50929"/>
    </source>
</evidence>
<dbReference type="InterPro" id="IPR011527">
    <property type="entry name" value="ABC1_TM_dom"/>
</dbReference>
<dbReference type="InterPro" id="IPR003439">
    <property type="entry name" value="ABC_transporter-like_ATP-bd"/>
</dbReference>
<comment type="subcellular location">
    <subcellularLocation>
        <location evidence="1">Cell membrane</location>
        <topology evidence="1">Multi-pass membrane protein</topology>
    </subcellularLocation>
</comment>
<keyword evidence="8 10" id="KW-1133">Transmembrane helix</keyword>
<dbReference type="InterPro" id="IPR039421">
    <property type="entry name" value="Type_1_exporter"/>
</dbReference>
<evidence type="ECO:0000256" key="7">
    <source>
        <dbReference type="ARBA" id="ARBA00022840"/>
    </source>
</evidence>
<dbReference type="GO" id="GO:0016887">
    <property type="term" value="F:ATP hydrolysis activity"/>
    <property type="evidence" value="ECO:0007669"/>
    <property type="project" value="InterPro"/>
</dbReference>
<dbReference type="RefSeq" id="WP_263954013.1">
    <property type="nucleotide sequence ID" value="NZ_JAOYFC010000002.1"/>
</dbReference>
<keyword evidence="7" id="KW-0067">ATP-binding</keyword>
<dbReference type="Proteomes" id="UP001208041">
    <property type="component" value="Unassembled WGS sequence"/>
</dbReference>
<keyword evidence="5" id="KW-0547">Nucleotide-binding</keyword>
<dbReference type="AlphaFoldDB" id="A0AAE3J215"/>
<keyword evidence="9 10" id="KW-0472">Membrane</keyword>
<dbReference type="PROSITE" id="PS50929">
    <property type="entry name" value="ABC_TM1F"/>
    <property type="match status" value="1"/>
</dbReference>
<dbReference type="PROSITE" id="PS50893">
    <property type="entry name" value="ABC_TRANSPORTER_2"/>
    <property type="match status" value="1"/>
</dbReference>
<keyword evidence="4 10" id="KW-0812">Transmembrane</keyword>
<dbReference type="InterPro" id="IPR017871">
    <property type="entry name" value="ABC_transporter-like_CS"/>
</dbReference>
<feature type="transmembrane region" description="Helical" evidence="10">
    <location>
        <begin position="194"/>
        <end position="216"/>
    </location>
</feature>
<dbReference type="FunFam" id="3.40.50.300:FF:000299">
    <property type="entry name" value="ABC transporter ATP-binding protein/permease"/>
    <property type="match status" value="1"/>
</dbReference>
<evidence type="ECO:0000259" key="11">
    <source>
        <dbReference type="PROSITE" id="PS50893"/>
    </source>
</evidence>
<dbReference type="SUPFAM" id="SSF90123">
    <property type="entry name" value="ABC transporter transmembrane region"/>
    <property type="match status" value="1"/>
</dbReference>
<keyword evidence="15" id="KW-1185">Reference proteome</keyword>
<keyword evidence="2" id="KW-0813">Transport</keyword>
<dbReference type="GO" id="GO:0005886">
    <property type="term" value="C:plasma membrane"/>
    <property type="evidence" value="ECO:0007669"/>
    <property type="project" value="UniProtKB-SubCell"/>
</dbReference>